<organism evidence="2 3">
    <name type="scientific">Candidatus Desulfatibia profunda</name>
    <dbReference type="NCBI Taxonomy" id="2841695"/>
    <lineage>
        <taxon>Bacteria</taxon>
        <taxon>Pseudomonadati</taxon>
        <taxon>Thermodesulfobacteriota</taxon>
        <taxon>Desulfobacteria</taxon>
        <taxon>Desulfobacterales</taxon>
        <taxon>Desulfobacterales incertae sedis</taxon>
        <taxon>Candidatus Desulfatibia</taxon>
    </lineage>
</organism>
<evidence type="ECO:0000313" key="3">
    <source>
        <dbReference type="Proteomes" id="UP000603434"/>
    </source>
</evidence>
<feature type="transmembrane region" description="Helical" evidence="1">
    <location>
        <begin position="168"/>
        <end position="189"/>
    </location>
</feature>
<reference evidence="2 3" key="1">
    <citation type="submission" date="2020-08" db="EMBL/GenBank/DDBJ databases">
        <title>Bridging the membrane lipid divide: bacteria of the FCB group superphylum have the potential to synthesize archaeal ether lipids.</title>
        <authorList>
            <person name="Villanueva L."/>
            <person name="Von Meijenfeldt F.A.B."/>
            <person name="Westbye A.B."/>
            <person name="Yadav S."/>
            <person name="Hopmans E.C."/>
            <person name="Dutilh B.E."/>
            <person name="Sinninghe Damste J.S."/>
        </authorList>
    </citation>
    <scope>NUCLEOTIDE SEQUENCE [LARGE SCALE GENOMIC DNA]</scope>
    <source>
        <strain evidence="2">NIOZ-UU30</strain>
    </source>
</reference>
<feature type="transmembrane region" description="Helical" evidence="1">
    <location>
        <begin position="71"/>
        <end position="90"/>
    </location>
</feature>
<keyword evidence="1" id="KW-0472">Membrane</keyword>
<accession>A0A8J6NUV4</accession>
<feature type="transmembrane region" description="Helical" evidence="1">
    <location>
        <begin position="38"/>
        <end position="59"/>
    </location>
</feature>
<name>A0A8J6NUV4_9BACT</name>
<protein>
    <submittedName>
        <fullName evidence="2">Uncharacterized protein</fullName>
    </submittedName>
</protein>
<sequence length="203" mass="23108">MSEKHTDKLQDASVSFLEHDFNQCFEQVRYYDAQIVDIFKFLATFYTTVAGIAVGLYQFSIEKKLDLVPGLISGLSVAFLFGVCMFFLIVRNRVYFVFCMRYINEHRDFFLSAKPLGFENKSRMYTDYKKPPFFNILSSQSLWLYVVAILNSALLGVILYITKMSCGIITSTCAIVLLGQLISGIVYLYSRENKSASAAVFGK</sequence>
<dbReference type="Proteomes" id="UP000603434">
    <property type="component" value="Unassembled WGS sequence"/>
</dbReference>
<keyword evidence="1" id="KW-1133">Transmembrane helix</keyword>
<proteinExistence type="predicted"/>
<comment type="caution">
    <text evidence="2">The sequence shown here is derived from an EMBL/GenBank/DDBJ whole genome shotgun (WGS) entry which is preliminary data.</text>
</comment>
<dbReference type="EMBL" id="JACNJH010000218">
    <property type="protein sequence ID" value="MBC8362772.1"/>
    <property type="molecule type" value="Genomic_DNA"/>
</dbReference>
<evidence type="ECO:0000313" key="2">
    <source>
        <dbReference type="EMBL" id="MBC8362772.1"/>
    </source>
</evidence>
<evidence type="ECO:0000256" key="1">
    <source>
        <dbReference type="SAM" id="Phobius"/>
    </source>
</evidence>
<keyword evidence="1" id="KW-0812">Transmembrane</keyword>
<feature type="transmembrane region" description="Helical" evidence="1">
    <location>
        <begin position="142"/>
        <end position="162"/>
    </location>
</feature>
<gene>
    <name evidence="2" type="ORF">H8E23_15415</name>
</gene>
<dbReference type="AlphaFoldDB" id="A0A8J6NUV4"/>